<dbReference type="RefSeq" id="WP_058495757.1">
    <property type="nucleotide sequence ID" value="NZ_CAAAIU010000002.1"/>
</dbReference>
<evidence type="ECO:0000313" key="3">
    <source>
        <dbReference type="Proteomes" id="UP000054736"/>
    </source>
</evidence>
<evidence type="ECO:0000313" key="2">
    <source>
        <dbReference type="EMBL" id="KTC87844.1"/>
    </source>
</evidence>
<organism evidence="2 3">
    <name type="scientific">Legionella drozanskii LLAP-1</name>
    <dbReference type="NCBI Taxonomy" id="1212489"/>
    <lineage>
        <taxon>Bacteria</taxon>
        <taxon>Pseudomonadati</taxon>
        <taxon>Pseudomonadota</taxon>
        <taxon>Gammaproteobacteria</taxon>
        <taxon>Legionellales</taxon>
        <taxon>Legionellaceae</taxon>
        <taxon>Legionella</taxon>
    </lineage>
</organism>
<dbReference type="AlphaFoldDB" id="A0A0W0SX09"/>
<dbReference type="EMBL" id="LNXY01000020">
    <property type="protein sequence ID" value="KTC87844.1"/>
    <property type="molecule type" value="Genomic_DNA"/>
</dbReference>
<name>A0A0W0SX09_9GAMM</name>
<dbReference type="Proteomes" id="UP000054736">
    <property type="component" value="Unassembled WGS sequence"/>
</dbReference>
<proteinExistence type="predicted"/>
<feature type="signal peptide" evidence="1">
    <location>
        <begin position="1"/>
        <end position="19"/>
    </location>
</feature>
<comment type="caution">
    <text evidence="2">The sequence shown here is derived from an EMBL/GenBank/DDBJ whole genome shotgun (WGS) entry which is preliminary data.</text>
</comment>
<dbReference type="PATRIC" id="fig|1212489.4.peg.1549"/>
<keyword evidence="1" id="KW-0732">Signal</keyword>
<gene>
    <name evidence="2" type="ORF">Ldro_1463</name>
</gene>
<evidence type="ECO:0000256" key="1">
    <source>
        <dbReference type="SAM" id="SignalP"/>
    </source>
</evidence>
<feature type="chain" id="PRO_5006912426" evidence="1">
    <location>
        <begin position="20"/>
        <end position="163"/>
    </location>
</feature>
<protein>
    <submittedName>
        <fullName evidence="2">Uncharacterized protein</fullName>
    </submittedName>
</protein>
<reference evidence="2 3" key="1">
    <citation type="submission" date="2015-11" db="EMBL/GenBank/DDBJ databases">
        <title>Genomic analysis of 38 Legionella species identifies large and diverse effector repertoires.</title>
        <authorList>
            <person name="Burstein D."/>
            <person name="Amaro F."/>
            <person name="Zusman T."/>
            <person name="Lifshitz Z."/>
            <person name="Cohen O."/>
            <person name="Gilbert J.A."/>
            <person name="Pupko T."/>
            <person name="Shuman H.A."/>
            <person name="Segal G."/>
        </authorList>
    </citation>
    <scope>NUCLEOTIDE SEQUENCE [LARGE SCALE GENOMIC DNA]</scope>
    <source>
        <strain evidence="2 3">ATCC 700990</strain>
    </source>
</reference>
<sequence>MKKIILSLALFGAMTNVSAEMVAPGVEMTSHQTWTTGNASGHVEDSNDVFFSSASARASVSSFYGKIYQNIYMNGHHSFSMQNTSKVTKQFNVAMKLCADSSNCIYDSRSYNVNSGGSYYNDTNLYLTSSFSNVGTYSLTANTTISGESSSSDTSSASIYVSK</sequence>
<accession>A0A0W0SX09</accession>
<keyword evidence="3" id="KW-1185">Reference proteome</keyword>